<comment type="catalytic activity">
    <reaction evidence="11">
        <text>O-acetyl-L-serine + hydrogen sulfide = L-cysteine + acetate</text>
        <dbReference type="Rhea" id="RHEA:14829"/>
        <dbReference type="ChEBI" id="CHEBI:29919"/>
        <dbReference type="ChEBI" id="CHEBI:30089"/>
        <dbReference type="ChEBI" id="CHEBI:35235"/>
        <dbReference type="ChEBI" id="CHEBI:58340"/>
        <dbReference type="EC" id="2.5.1.47"/>
    </reaction>
</comment>
<evidence type="ECO:0000256" key="11">
    <source>
        <dbReference type="ARBA" id="ARBA00047931"/>
    </source>
</evidence>
<dbReference type="NCBIfam" id="TIGR03945">
    <property type="entry name" value="PLP_SbnA_fam"/>
    <property type="match status" value="1"/>
</dbReference>
<evidence type="ECO:0000313" key="14">
    <source>
        <dbReference type="Proteomes" id="UP000010816"/>
    </source>
</evidence>
<sequence length="323" mass="35535">MSCFRISHSAFLKMVGDTPLLKLNGTRETSHFSMYAKLESCNPTGSAKDRPALGMVFDAIRSKAISKHTIIVESTSGNMGIALAHVCARFDLRFHAVVDWRTPDIALELLEAYGAEIDVVQRYECRENDHVRARIRRVQELLRSEPCAYWPNQYGNPWNPKSHYIGTMPEITRSLGAAPDYLFVPVSTCGTIMGCATWLRDHGCHTRVIAVDVIGSGIFAPSVGTRSIPGMGASGPPELLNSAFVDDFVRVTDNECVISCRELLDNEGLLMGGSSGAVMAAIHKHRAKIASGSRCVLIFPDAGDRYLKTIFDDEWAAGFLRRP</sequence>
<evidence type="ECO:0000256" key="10">
    <source>
        <dbReference type="ARBA" id="ARBA00022898"/>
    </source>
</evidence>
<keyword evidence="10" id="KW-0663">Pyridoxal phosphate</keyword>
<dbReference type="GO" id="GO:0004124">
    <property type="term" value="F:cysteine synthase activity"/>
    <property type="evidence" value="ECO:0007669"/>
    <property type="project" value="UniProtKB-EC"/>
</dbReference>
<comment type="cofactor">
    <cofactor evidence="1">
        <name>pyridoxal 5'-phosphate</name>
        <dbReference type="ChEBI" id="CHEBI:597326"/>
    </cofactor>
</comment>
<evidence type="ECO:0000259" key="12">
    <source>
        <dbReference type="Pfam" id="PF00291"/>
    </source>
</evidence>
<dbReference type="InterPro" id="IPR001926">
    <property type="entry name" value="TrpB-like_PALP"/>
</dbReference>
<keyword evidence="13" id="KW-0614">Plasmid</keyword>
<dbReference type="PROSITE" id="PS00901">
    <property type="entry name" value="CYS_SYNTHASE"/>
    <property type="match status" value="1"/>
</dbReference>
<dbReference type="GO" id="GO:0006535">
    <property type="term" value="P:cysteine biosynthetic process from serine"/>
    <property type="evidence" value="ECO:0007669"/>
    <property type="project" value="InterPro"/>
</dbReference>
<dbReference type="CDD" id="cd01561">
    <property type="entry name" value="CBS_like"/>
    <property type="match status" value="1"/>
</dbReference>
<dbReference type="Pfam" id="PF00291">
    <property type="entry name" value="PALP"/>
    <property type="match status" value="1"/>
</dbReference>
<organism evidence="13 14">
    <name type="scientific">Thioflavicoccus mobilis 8321</name>
    <dbReference type="NCBI Taxonomy" id="765912"/>
    <lineage>
        <taxon>Bacteria</taxon>
        <taxon>Pseudomonadati</taxon>
        <taxon>Pseudomonadota</taxon>
        <taxon>Gammaproteobacteria</taxon>
        <taxon>Chromatiales</taxon>
        <taxon>Chromatiaceae</taxon>
        <taxon>Thioflavicoccus</taxon>
    </lineage>
</organism>
<keyword evidence="9" id="KW-0808">Transferase</keyword>
<protein>
    <recommendedName>
        <fullName evidence="8">N-(2-amino-2-carboxyethyl)-L-glutamate synthase</fullName>
        <ecNumber evidence="6">2.5.1.140</ecNumber>
        <ecNumber evidence="7">2.5.1.47</ecNumber>
    </recommendedName>
</protein>
<dbReference type="PANTHER" id="PTHR10314">
    <property type="entry name" value="CYSTATHIONINE BETA-SYNTHASE"/>
    <property type="match status" value="1"/>
</dbReference>
<evidence type="ECO:0000256" key="4">
    <source>
        <dbReference type="ARBA" id="ARBA00008519"/>
    </source>
</evidence>
<evidence type="ECO:0000313" key="13">
    <source>
        <dbReference type="EMBL" id="AGA92367.1"/>
    </source>
</evidence>
<comment type="subunit">
    <text evidence="5">Homodimer.</text>
</comment>
<geneLocation type="plasmid" evidence="13 14">
    <name>pTHIMO01</name>
</geneLocation>
<evidence type="ECO:0000256" key="9">
    <source>
        <dbReference type="ARBA" id="ARBA00022679"/>
    </source>
</evidence>
<proteinExistence type="inferred from homology"/>
<dbReference type="EC" id="2.5.1.140" evidence="6"/>
<dbReference type="EC" id="2.5.1.47" evidence="7"/>
<evidence type="ECO:0000256" key="6">
    <source>
        <dbReference type="ARBA" id="ARBA00012331"/>
    </source>
</evidence>
<evidence type="ECO:0000256" key="5">
    <source>
        <dbReference type="ARBA" id="ARBA00011738"/>
    </source>
</evidence>
<evidence type="ECO:0000256" key="8">
    <source>
        <dbReference type="ARBA" id="ARBA00016985"/>
    </source>
</evidence>
<dbReference type="AlphaFoldDB" id="L0H2S4"/>
<comment type="similarity">
    <text evidence="4">Belongs to the cysteine synthase/cystathionine beta-synthase family. SbnA subfamily.</text>
</comment>
<name>L0H2S4_9GAMM</name>
<dbReference type="InterPro" id="IPR036052">
    <property type="entry name" value="TrpB-like_PALP_sf"/>
</dbReference>
<keyword evidence="14" id="KW-1185">Reference proteome</keyword>
<evidence type="ECO:0000256" key="3">
    <source>
        <dbReference type="ARBA" id="ARBA00004962"/>
    </source>
</evidence>
<gene>
    <name evidence="13" type="ORF">Thimo_3713</name>
</gene>
<dbReference type="Proteomes" id="UP000010816">
    <property type="component" value="Plasmid pTHIMO01"/>
</dbReference>
<dbReference type="EMBL" id="CP003052">
    <property type="protein sequence ID" value="AGA92367.1"/>
    <property type="molecule type" value="Genomic_DNA"/>
</dbReference>
<comment type="pathway">
    <text evidence="2">Siderophore biosynthesis.</text>
</comment>
<comment type="pathway">
    <text evidence="3">Amino-acid biosynthesis; L-cysteine biosynthesis; L-cysteine from L-serine: step 2/2.</text>
</comment>
<dbReference type="InterPro" id="IPR001216">
    <property type="entry name" value="P-phosphate_BS"/>
</dbReference>
<dbReference type="InterPro" id="IPR050214">
    <property type="entry name" value="Cys_Synth/Cystath_Beta-Synth"/>
</dbReference>
<evidence type="ECO:0000256" key="1">
    <source>
        <dbReference type="ARBA" id="ARBA00001933"/>
    </source>
</evidence>
<dbReference type="InterPro" id="IPR023927">
    <property type="entry name" value="SbnA"/>
</dbReference>
<dbReference type="SUPFAM" id="SSF53686">
    <property type="entry name" value="Tryptophan synthase beta subunit-like PLP-dependent enzymes"/>
    <property type="match status" value="1"/>
</dbReference>
<dbReference type="KEGG" id="tmb:Thimo_3713"/>
<evidence type="ECO:0000256" key="7">
    <source>
        <dbReference type="ARBA" id="ARBA00012681"/>
    </source>
</evidence>
<dbReference type="HOGENOM" id="CLU_021018_1_0_6"/>
<dbReference type="Gene3D" id="3.40.50.1100">
    <property type="match status" value="2"/>
</dbReference>
<evidence type="ECO:0000256" key="2">
    <source>
        <dbReference type="ARBA" id="ARBA00004924"/>
    </source>
</evidence>
<feature type="domain" description="Tryptophan synthase beta chain-like PALP" evidence="12">
    <location>
        <begin position="15"/>
        <end position="301"/>
    </location>
</feature>
<accession>L0H2S4</accession>
<reference evidence="13 14" key="1">
    <citation type="submission" date="2011-09" db="EMBL/GenBank/DDBJ databases">
        <title>Complete sequence of plasmid of Thioflavicoccus mobilis 8321.</title>
        <authorList>
            <consortium name="US DOE Joint Genome Institute"/>
            <person name="Lucas S."/>
            <person name="Han J."/>
            <person name="Lapidus A."/>
            <person name="Cheng J.-F."/>
            <person name="Goodwin L."/>
            <person name="Pitluck S."/>
            <person name="Peters L."/>
            <person name="Ovchinnikova G."/>
            <person name="Lu M."/>
            <person name="Detter J.C."/>
            <person name="Han C."/>
            <person name="Tapia R."/>
            <person name="Land M."/>
            <person name="Hauser L."/>
            <person name="Kyrpides N."/>
            <person name="Ivanova N."/>
            <person name="Pagani I."/>
            <person name="Vogl K."/>
            <person name="Liu Z."/>
            <person name="Imhoff J."/>
            <person name="Thiel V."/>
            <person name="Frigaard N.-U."/>
            <person name="Bryant D."/>
            <person name="Woyke T."/>
        </authorList>
    </citation>
    <scope>NUCLEOTIDE SEQUENCE [LARGE SCALE GENOMIC DNA]</scope>
    <source>
        <strain evidence="13 14">8321</strain>
        <plasmid evidence="14">Plasmid pTHIMO01</plasmid>
    </source>
</reference>